<keyword evidence="1" id="KW-0175">Coiled coil</keyword>
<reference evidence="5" key="1">
    <citation type="journal article" date="2011" name="MBio">
        <title>Novel metabolic attributes of the genus Cyanothece, comprising a group of unicellular nitrogen-fixing Cyanobacteria.</title>
        <authorList>
            <person name="Bandyopadhyay A."/>
            <person name="Elvitigala T."/>
            <person name="Welsh E."/>
            <person name="Stockel J."/>
            <person name="Liberton M."/>
            <person name="Min H."/>
            <person name="Sherman L.A."/>
            <person name="Pakrasi H.B."/>
        </authorList>
    </citation>
    <scope>NUCLEOTIDE SEQUENCE [LARGE SCALE GENOMIC DNA]</scope>
    <source>
        <strain evidence="5">PCC 7424</strain>
    </source>
</reference>
<dbReference type="Proteomes" id="UP000002384">
    <property type="component" value="Chromosome"/>
</dbReference>
<dbReference type="RefSeq" id="WP_015954115.1">
    <property type="nucleotide sequence ID" value="NC_011729.1"/>
</dbReference>
<dbReference type="Gene3D" id="2.30.30.130">
    <property type="entry name" value="Transposase, Mu, C-terminal"/>
    <property type="match status" value="1"/>
</dbReference>
<dbReference type="PROSITE" id="PS50994">
    <property type="entry name" value="INTEGRASE"/>
    <property type="match status" value="1"/>
</dbReference>
<dbReference type="STRING" id="65393.PCC7424_2082"/>
<feature type="compositionally biased region" description="Acidic residues" evidence="2">
    <location>
        <begin position="538"/>
        <end position="555"/>
    </location>
</feature>
<dbReference type="KEGG" id="cyc:PCC7424_2082"/>
<accession>B7KF53</accession>
<dbReference type="eggNOG" id="COG3415">
    <property type="taxonomic scope" value="Bacteria"/>
</dbReference>
<dbReference type="AlphaFoldDB" id="B7KF53"/>
<feature type="compositionally biased region" description="Polar residues" evidence="2">
    <location>
        <begin position="1"/>
        <end position="16"/>
    </location>
</feature>
<feature type="domain" description="Integrase catalytic" evidence="3">
    <location>
        <begin position="178"/>
        <end position="380"/>
    </location>
</feature>
<sequence length="555" mass="64574">MSSPPSTSNDSPQPQRLPSDEMITDEVKVKMDIIQSLIEPCDRVTYRQRKEQAAKQLGVTIRSVERLLKKYREQGLIALAKTRSDRGKTRIDDDWKEFILNTYKEGNKGSKRITRHQVFLKVKGRAKQLGLKKEEFPSHQTVYRLLDKYIEEHERKKKARSPGYSGSALTHMTRDGRELEVEGSNDVWQCDHTRLDVRLIDEFGVLTRPWLTIIIDSYSRCVMGFFLGFYAPSSHVDALALRHAILPKSYNSEYQLKNEWNTYGIPTYFYTDGGKDFRSIHVTEQVAIELGFNCFLRRRPSDGGIVERFFKTLNDNVLRELPGYTGSNVQERPETVDKDACLTLKDLERILVNYIVDEYNQKPDARMKNQSRIERWESGLPTEPYLYDERELDIALMKEAKRTLQKSGTLQFENLTYRSQLLKGREGERVAIRFDPDDITTILVYEYLNDGTEAFLDYAHALGLETEKLSYRELKAINKQLNEQEEAINNDKVLDAMMERMALVEEIVKKNRQQRQQNAHEEVNPRRSLSEKLSIPEPENEDGDDDLDDESIEVY</sequence>
<evidence type="ECO:0000313" key="5">
    <source>
        <dbReference type="Proteomes" id="UP000002384"/>
    </source>
</evidence>
<gene>
    <name evidence="4" type="ordered locus">PCC7424_2082</name>
</gene>
<dbReference type="Pfam" id="PF09299">
    <property type="entry name" value="Mu-transpos_C"/>
    <property type="match status" value="1"/>
</dbReference>
<dbReference type="EMBL" id="CP001291">
    <property type="protein sequence ID" value="ACK70509.1"/>
    <property type="molecule type" value="Genomic_DNA"/>
</dbReference>
<evidence type="ECO:0000256" key="1">
    <source>
        <dbReference type="SAM" id="Coils"/>
    </source>
</evidence>
<dbReference type="InterPro" id="IPR015378">
    <property type="entry name" value="Transposase-like_Mu_C"/>
</dbReference>
<evidence type="ECO:0000313" key="4">
    <source>
        <dbReference type="EMBL" id="ACK70509.1"/>
    </source>
</evidence>
<dbReference type="SUPFAM" id="SSF46689">
    <property type="entry name" value="Homeodomain-like"/>
    <property type="match status" value="1"/>
</dbReference>
<dbReference type="PANTHER" id="PTHR35004">
    <property type="entry name" value="TRANSPOSASE RV3428C-RELATED"/>
    <property type="match status" value="1"/>
</dbReference>
<evidence type="ECO:0000259" key="3">
    <source>
        <dbReference type="PROSITE" id="PS50994"/>
    </source>
</evidence>
<dbReference type="InterPro" id="IPR036397">
    <property type="entry name" value="RNaseH_sf"/>
</dbReference>
<dbReference type="InterPro" id="IPR009004">
    <property type="entry name" value="Transposase_Mu_C"/>
</dbReference>
<dbReference type="InterPro" id="IPR001584">
    <property type="entry name" value="Integrase_cat-core"/>
</dbReference>
<dbReference type="OrthoDB" id="501284at2"/>
<name>B7KF53_GLOC7</name>
<dbReference type="Gene3D" id="3.30.420.10">
    <property type="entry name" value="Ribonuclease H-like superfamily/Ribonuclease H"/>
    <property type="match status" value="1"/>
</dbReference>
<dbReference type="InterPro" id="IPR012337">
    <property type="entry name" value="RNaseH-like_sf"/>
</dbReference>
<feature type="coiled-coil region" evidence="1">
    <location>
        <begin position="464"/>
        <end position="494"/>
    </location>
</feature>
<dbReference type="SUPFAM" id="SSF53098">
    <property type="entry name" value="Ribonuclease H-like"/>
    <property type="match status" value="1"/>
</dbReference>
<dbReference type="GO" id="GO:0015074">
    <property type="term" value="P:DNA integration"/>
    <property type="evidence" value="ECO:0007669"/>
    <property type="project" value="InterPro"/>
</dbReference>
<dbReference type="eggNOG" id="COG2801">
    <property type="taxonomic scope" value="Bacteria"/>
</dbReference>
<dbReference type="PANTHER" id="PTHR35004:SF6">
    <property type="entry name" value="TRANSPOSASE"/>
    <property type="match status" value="1"/>
</dbReference>
<proteinExistence type="predicted"/>
<dbReference type="InterPro" id="IPR009057">
    <property type="entry name" value="Homeodomain-like_sf"/>
</dbReference>
<dbReference type="GO" id="GO:0003676">
    <property type="term" value="F:nucleic acid binding"/>
    <property type="evidence" value="ECO:0007669"/>
    <property type="project" value="InterPro"/>
</dbReference>
<feature type="compositionally biased region" description="Basic and acidic residues" evidence="2">
    <location>
        <begin position="518"/>
        <end position="530"/>
    </location>
</feature>
<feature type="region of interest" description="Disordered" evidence="2">
    <location>
        <begin position="510"/>
        <end position="555"/>
    </location>
</feature>
<keyword evidence="5" id="KW-1185">Reference proteome</keyword>
<feature type="region of interest" description="Disordered" evidence="2">
    <location>
        <begin position="1"/>
        <end position="20"/>
    </location>
</feature>
<dbReference type="SUPFAM" id="SSF50610">
    <property type="entry name" value="mu transposase, C-terminal domain"/>
    <property type="match status" value="1"/>
</dbReference>
<dbReference type="HOGENOM" id="CLU_017991_2_0_3"/>
<protein>
    <submittedName>
        <fullName evidence="4">Transposase-like Mu</fullName>
    </submittedName>
</protein>
<organism evidence="4 5">
    <name type="scientific">Gloeothece citriformis (strain PCC 7424)</name>
    <name type="common">Cyanothece sp. (strain PCC 7424)</name>
    <dbReference type="NCBI Taxonomy" id="65393"/>
    <lineage>
        <taxon>Bacteria</taxon>
        <taxon>Bacillati</taxon>
        <taxon>Cyanobacteriota</taxon>
        <taxon>Cyanophyceae</taxon>
        <taxon>Oscillatoriophycideae</taxon>
        <taxon>Chroococcales</taxon>
        <taxon>Aphanothecaceae</taxon>
        <taxon>Gloeothece</taxon>
        <taxon>Gloeothece citriformis</taxon>
    </lineage>
</organism>
<evidence type="ECO:0000256" key="2">
    <source>
        <dbReference type="SAM" id="MobiDB-lite"/>
    </source>
</evidence>